<feature type="transmembrane region" description="Helical" evidence="1">
    <location>
        <begin position="115"/>
        <end position="141"/>
    </location>
</feature>
<dbReference type="Proteomes" id="UP000054144">
    <property type="component" value="Unassembled WGS sequence"/>
</dbReference>
<organism evidence="2 3">
    <name type="scientific">Fistulina hepatica ATCC 64428</name>
    <dbReference type="NCBI Taxonomy" id="1128425"/>
    <lineage>
        <taxon>Eukaryota</taxon>
        <taxon>Fungi</taxon>
        <taxon>Dikarya</taxon>
        <taxon>Basidiomycota</taxon>
        <taxon>Agaricomycotina</taxon>
        <taxon>Agaricomycetes</taxon>
        <taxon>Agaricomycetidae</taxon>
        <taxon>Agaricales</taxon>
        <taxon>Fistulinaceae</taxon>
        <taxon>Fistulina</taxon>
    </lineage>
</organism>
<accession>A0A0D7AAV9</accession>
<evidence type="ECO:0000313" key="3">
    <source>
        <dbReference type="Proteomes" id="UP000054144"/>
    </source>
</evidence>
<sequence>RPPPIHSRTYSLDELVGPKSKHQLRLVEWDGRTPTPLVDEDDRVFAVLAGQPDDPSWKDVHASAVEALDEARHNVNWRKQGPNQRGRFQVLNCGVSFGGGQKHPMNTAHDNSTKAILAVLLAHIAIIRIAHFASAVFATWAPRLHKRYSDCLTALLAYDGSLTRNFAASVWASVALNFGPQTVTYRHRDSQNIPYGWCAITALGYFNHLLGGHLVLWDLKLVIQFPPGSTILIPSAVVEHSNTTIARHETRYSITQFSAGGLFRWVDQGFQLQDDFLTSLSEEERDAYMQRHSQHWAEGLGYFSTLDEINT</sequence>
<dbReference type="EMBL" id="KN881903">
    <property type="protein sequence ID" value="KIY47958.1"/>
    <property type="molecule type" value="Genomic_DNA"/>
</dbReference>
<evidence type="ECO:0000256" key="1">
    <source>
        <dbReference type="SAM" id="Phobius"/>
    </source>
</evidence>
<proteinExistence type="predicted"/>
<keyword evidence="3" id="KW-1185">Reference proteome</keyword>
<keyword evidence="1" id="KW-0812">Transmembrane</keyword>
<dbReference type="AlphaFoldDB" id="A0A0D7AAV9"/>
<reference evidence="2 3" key="1">
    <citation type="journal article" date="2015" name="Fungal Genet. Biol.">
        <title>Evolution of novel wood decay mechanisms in Agaricales revealed by the genome sequences of Fistulina hepatica and Cylindrobasidium torrendii.</title>
        <authorList>
            <person name="Floudas D."/>
            <person name="Held B.W."/>
            <person name="Riley R."/>
            <person name="Nagy L.G."/>
            <person name="Koehler G."/>
            <person name="Ransdell A.S."/>
            <person name="Younus H."/>
            <person name="Chow J."/>
            <person name="Chiniquy J."/>
            <person name="Lipzen A."/>
            <person name="Tritt A."/>
            <person name="Sun H."/>
            <person name="Haridas S."/>
            <person name="LaButti K."/>
            <person name="Ohm R.A."/>
            <person name="Kues U."/>
            <person name="Blanchette R.A."/>
            <person name="Grigoriev I.V."/>
            <person name="Minto R.E."/>
            <person name="Hibbett D.S."/>
        </authorList>
    </citation>
    <scope>NUCLEOTIDE SEQUENCE [LARGE SCALE GENOMIC DNA]</scope>
    <source>
        <strain evidence="2 3">ATCC 64428</strain>
    </source>
</reference>
<feature type="non-terminal residue" evidence="2">
    <location>
        <position position="1"/>
    </location>
</feature>
<dbReference type="Gene3D" id="3.60.130.30">
    <property type="match status" value="1"/>
</dbReference>
<gene>
    <name evidence="2" type="ORF">FISHEDRAFT_16875</name>
</gene>
<protein>
    <submittedName>
        <fullName evidence="2">Uncharacterized protein</fullName>
    </submittedName>
</protein>
<feature type="non-terminal residue" evidence="2">
    <location>
        <position position="311"/>
    </location>
</feature>
<evidence type="ECO:0000313" key="2">
    <source>
        <dbReference type="EMBL" id="KIY47958.1"/>
    </source>
</evidence>
<name>A0A0D7AAV9_9AGAR</name>
<keyword evidence="1" id="KW-1133">Transmembrane helix</keyword>
<keyword evidence="1" id="KW-0472">Membrane</keyword>
<dbReference type="OrthoDB" id="3025143at2759"/>